<name>A0A837DAH7_9PSEU</name>
<dbReference type="Proteomes" id="UP000030848">
    <property type="component" value="Unassembled WGS sequence"/>
</dbReference>
<organism evidence="1 2">
    <name type="scientific">Saccharomonospora viridis</name>
    <dbReference type="NCBI Taxonomy" id="1852"/>
    <lineage>
        <taxon>Bacteria</taxon>
        <taxon>Bacillati</taxon>
        <taxon>Actinomycetota</taxon>
        <taxon>Actinomycetes</taxon>
        <taxon>Pseudonocardiales</taxon>
        <taxon>Pseudonocardiaceae</taxon>
        <taxon>Saccharomonospora</taxon>
    </lineage>
</organism>
<protein>
    <submittedName>
        <fullName evidence="1">Uncharacterized protein</fullName>
    </submittedName>
</protein>
<evidence type="ECO:0000313" key="1">
    <source>
        <dbReference type="EMBL" id="KHF43394.1"/>
    </source>
</evidence>
<proteinExistence type="predicted"/>
<dbReference type="AlphaFoldDB" id="A0A837DAH7"/>
<reference evidence="1 2" key="1">
    <citation type="submission" date="2014-10" db="EMBL/GenBank/DDBJ databases">
        <title>Genome sequence of Micropolyspora internatus JCM3315.</title>
        <authorList>
            <person name="Shin S.-K."/>
            <person name="Yi H."/>
        </authorList>
    </citation>
    <scope>NUCLEOTIDE SEQUENCE [LARGE SCALE GENOMIC DNA]</scope>
    <source>
        <strain evidence="1 2">JCM 3315</strain>
    </source>
</reference>
<comment type="caution">
    <text evidence="1">The sequence shown here is derived from an EMBL/GenBank/DDBJ whole genome shotgun (WGS) entry which is preliminary data.</text>
</comment>
<gene>
    <name evidence="1" type="ORF">MINT15_35960</name>
</gene>
<evidence type="ECO:0000313" key="2">
    <source>
        <dbReference type="Proteomes" id="UP000030848"/>
    </source>
</evidence>
<sequence>MLSTVVSSCRTGRCEPGVLKAVSPLGFSSDRMVPTGRQG</sequence>
<accession>A0A837DAH7</accession>
<dbReference type="EMBL" id="JRZE01000006">
    <property type="protein sequence ID" value="KHF43394.1"/>
    <property type="molecule type" value="Genomic_DNA"/>
</dbReference>